<dbReference type="InterPro" id="IPR011335">
    <property type="entry name" value="Restrct_endonuc-II-like"/>
</dbReference>
<dbReference type="InterPro" id="IPR051703">
    <property type="entry name" value="NF-kappa-B_Signaling_Reg"/>
</dbReference>
<protein>
    <recommendedName>
        <fullName evidence="1">YqaJ viral recombinase domain-containing protein</fullName>
    </recommendedName>
</protein>
<comment type="caution">
    <text evidence="2">The sequence shown here is derived from an EMBL/GenBank/DDBJ whole genome shotgun (WGS) entry which is preliminary data.</text>
</comment>
<dbReference type="CDD" id="cd22343">
    <property type="entry name" value="PDDEXK_lambda_exonuclease-like"/>
    <property type="match status" value="1"/>
</dbReference>
<evidence type="ECO:0000259" key="1">
    <source>
        <dbReference type="Pfam" id="PF09588"/>
    </source>
</evidence>
<reference evidence="2 3" key="1">
    <citation type="submission" date="2023-09" db="EMBL/GenBank/DDBJ databases">
        <authorList>
            <person name="Wang M."/>
        </authorList>
    </citation>
    <scope>NUCLEOTIDE SEQUENCE [LARGE SCALE GENOMIC DNA]</scope>
    <source>
        <strain evidence="2">GT-2023</strain>
        <tissue evidence="2">Liver</tissue>
    </source>
</reference>
<dbReference type="InterPro" id="IPR011604">
    <property type="entry name" value="PDDEXK-like_dom_sf"/>
</dbReference>
<evidence type="ECO:0000313" key="2">
    <source>
        <dbReference type="EMBL" id="KAL1276417.1"/>
    </source>
</evidence>
<feature type="domain" description="YqaJ viral recombinase" evidence="1">
    <location>
        <begin position="149"/>
        <end position="288"/>
    </location>
</feature>
<dbReference type="EMBL" id="JAYMGO010000004">
    <property type="protein sequence ID" value="KAL1276417.1"/>
    <property type="molecule type" value="Genomic_DNA"/>
</dbReference>
<accession>A0ABR3NI30</accession>
<gene>
    <name evidence="2" type="ORF">QQF64_036040</name>
</gene>
<dbReference type="Proteomes" id="UP001558613">
    <property type="component" value="Unassembled WGS sequence"/>
</dbReference>
<proteinExistence type="predicted"/>
<dbReference type="InterPro" id="IPR019080">
    <property type="entry name" value="YqaJ_viral_recombinase"/>
</dbReference>
<dbReference type="PANTHER" id="PTHR46609">
    <property type="entry name" value="EXONUCLEASE, PHAGE-TYPE/RECB, C-TERMINAL DOMAIN-CONTAINING PROTEIN"/>
    <property type="match status" value="1"/>
</dbReference>
<organism evidence="2 3">
    <name type="scientific">Cirrhinus molitorella</name>
    <name type="common">mud carp</name>
    <dbReference type="NCBI Taxonomy" id="172907"/>
    <lineage>
        <taxon>Eukaryota</taxon>
        <taxon>Metazoa</taxon>
        <taxon>Chordata</taxon>
        <taxon>Craniata</taxon>
        <taxon>Vertebrata</taxon>
        <taxon>Euteleostomi</taxon>
        <taxon>Actinopterygii</taxon>
        <taxon>Neopterygii</taxon>
        <taxon>Teleostei</taxon>
        <taxon>Ostariophysi</taxon>
        <taxon>Cypriniformes</taxon>
        <taxon>Cyprinidae</taxon>
        <taxon>Labeoninae</taxon>
        <taxon>Labeonini</taxon>
        <taxon>Cirrhinus</taxon>
    </lineage>
</organism>
<evidence type="ECO:0000313" key="3">
    <source>
        <dbReference type="Proteomes" id="UP001558613"/>
    </source>
</evidence>
<dbReference type="Gene3D" id="3.90.320.10">
    <property type="match status" value="1"/>
</dbReference>
<keyword evidence="3" id="KW-1185">Reference proteome</keyword>
<name>A0ABR3NI30_9TELE</name>
<dbReference type="Pfam" id="PF09588">
    <property type="entry name" value="YqaJ"/>
    <property type="match status" value="1"/>
</dbReference>
<sequence>MVVVKPKPGATSSSGIRSALYKAYNGELPVPSTLDPKAAYADFKPDSLPLICTMNLSPDKPLLDSIFGKVQAGSILSYQHPPPTPDGVVTHKDAPPFPKVPLEGYQLKPTDCTCVPTNQEQLHLKSLSVTLSQSHLIEEATRCQSAATEWHSLRKERVTASNFREVSHVRGPSAAENLAERLIRGIRQTAYMKRGLDMEAGALKDYATLKNLNLRIHPDAPWLGASPDGLVYDPLERPSFGLVEVKCPNAVSYIDCTYLRADHGVYKLKESHPYYWQVQGQLLLSGMEWCDFVICAHEDMFVQRIYRDTTVLSSLKQRCDFFFFYTYLPKYLCMHK</sequence>
<dbReference type="PANTHER" id="PTHR46609:SF7">
    <property type="match status" value="1"/>
</dbReference>
<dbReference type="SUPFAM" id="SSF52980">
    <property type="entry name" value="Restriction endonuclease-like"/>
    <property type="match status" value="1"/>
</dbReference>